<dbReference type="InterPro" id="IPR036013">
    <property type="entry name" value="Band_7/SPFH_dom_sf"/>
</dbReference>
<keyword evidence="4" id="KW-0175">Coiled coil</keyword>
<evidence type="ECO:0000313" key="8">
    <source>
        <dbReference type="Proteomes" id="UP001239083"/>
    </source>
</evidence>
<dbReference type="InterPro" id="IPR031905">
    <property type="entry name" value="Flotillin_C"/>
</dbReference>
<evidence type="ECO:0000256" key="3">
    <source>
        <dbReference type="ARBA" id="ARBA00023136"/>
    </source>
</evidence>
<keyword evidence="5" id="KW-0812">Transmembrane</keyword>
<dbReference type="CDD" id="cd03399">
    <property type="entry name" value="SPFH_flotillin"/>
    <property type="match status" value="1"/>
</dbReference>
<proteinExistence type="inferred from homology"/>
<dbReference type="Pfam" id="PF15975">
    <property type="entry name" value="Flot"/>
    <property type="match status" value="1"/>
</dbReference>
<evidence type="ECO:0000256" key="5">
    <source>
        <dbReference type="SAM" id="Phobius"/>
    </source>
</evidence>
<dbReference type="Gene3D" id="3.30.479.30">
    <property type="entry name" value="Band 7 domain"/>
    <property type="match status" value="1"/>
</dbReference>
<evidence type="ECO:0000256" key="1">
    <source>
        <dbReference type="ARBA" id="ARBA00004370"/>
    </source>
</evidence>
<sequence length="486" mass="50979">MFDFLLNPIPGIIAAVLVAVLVLWIWAKVLYRNVSPDEAIVVTGKRSRRRIVDGAETEQSGQRVVHGQGVWIMPFFQKAHKISLRSRAIEIRAEAQTNNGITMNVDAVAIVKVGSSESAIRAAAQRFLGQDKNIDNFALEVLSGSLRSSVGATDVLTIITKRDELSAAVLDIARKSLENQGLDVDSFEIKGISDNNGYIEDLGRAEQAKVRKQAEIAEAQAQKESREAAITAEQSVAEREAELALRKAALLRDTDRANAEAAASRPLAEALAQQEVVAQQEITAQRKAQLRKAELESEVHAVADAEAYKVKVTAEAAANAARTAATADRDARTAAAEALKAEGLAEAAAIEARGAAEAAATKAAAEAVAQQSEALLQMRVIDVLPLIARELAAPMSNIDNLTVVSTDGASQLARNAVSGITEVDAMLSSTMGLGIRELLGSFVGGTAAGTAIAKSADAGAKNALVDSSAAPVVAVLDAEPSPAATE</sequence>
<gene>
    <name evidence="7" type="ORF">QFZ26_000255</name>
</gene>
<dbReference type="EMBL" id="JAUSYY010000001">
    <property type="protein sequence ID" value="MDQ0892700.1"/>
    <property type="molecule type" value="Genomic_DNA"/>
</dbReference>
<organism evidence="7 8">
    <name type="scientific">Agromyces ramosus</name>
    <dbReference type="NCBI Taxonomy" id="33879"/>
    <lineage>
        <taxon>Bacteria</taxon>
        <taxon>Bacillati</taxon>
        <taxon>Actinomycetota</taxon>
        <taxon>Actinomycetes</taxon>
        <taxon>Micrococcales</taxon>
        <taxon>Microbacteriaceae</taxon>
        <taxon>Agromyces</taxon>
    </lineage>
</organism>
<protein>
    <submittedName>
        <fullName evidence="7">Flotillin</fullName>
    </submittedName>
</protein>
<dbReference type="PANTHER" id="PTHR13806:SF46">
    <property type="entry name" value="FLOTILLIN-1-RELATED"/>
    <property type="match status" value="1"/>
</dbReference>
<evidence type="ECO:0000256" key="2">
    <source>
        <dbReference type="ARBA" id="ARBA00007161"/>
    </source>
</evidence>
<keyword evidence="8" id="KW-1185">Reference proteome</keyword>
<dbReference type="Proteomes" id="UP001239083">
    <property type="component" value="Unassembled WGS sequence"/>
</dbReference>
<evidence type="ECO:0000259" key="6">
    <source>
        <dbReference type="SMART" id="SM00244"/>
    </source>
</evidence>
<accession>A0ABU0R3P3</accession>
<comment type="similarity">
    <text evidence="2">Belongs to the band 7/mec-2 family. Flotillin subfamily.</text>
</comment>
<name>A0ABU0R3P3_9MICO</name>
<keyword evidence="3 5" id="KW-0472">Membrane</keyword>
<dbReference type="Pfam" id="PF01145">
    <property type="entry name" value="Band_7"/>
    <property type="match status" value="1"/>
</dbReference>
<feature type="coiled-coil region" evidence="4">
    <location>
        <begin position="202"/>
        <end position="229"/>
    </location>
</feature>
<feature type="domain" description="Band 7" evidence="6">
    <location>
        <begin position="39"/>
        <end position="206"/>
    </location>
</feature>
<dbReference type="PANTHER" id="PTHR13806">
    <property type="entry name" value="FLOTILLIN-RELATED"/>
    <property type="match status" value="1"/>
</dbReference>
<evidence type="ECO:0000313" key="7">
    <source>
        <dbReference type="EMBL" id="MDQ0892700.1"/>
    </source>
</evidence>
<evidence type="ECO:0000256" key="4">
    <source>
        <dbReference type="SAM" id="Coils"/>
    </source>
</evidence>
<comment type="subcellular location">
    <subcellularLocation>
        <location evidence="1">Membrane</location>
    </subcellularLocation>
</comment>
<reference evidence="7 8" key="1">
    <citation type="submission" date="2023-07" db="EMBL/GenBank/DDBJ databases">
        <title>Comparative genomics of wheat-associated soil bacteria to identify genetic determinants of phenazine resistance.</title>
        <authorList>
            <person name="Mouncey N."/>
        </authorList>
    </citation>
    <scope>NUCLEOTIDE SEQUENCE [LARGE SCALE GENOMIC DNA]</scope>
    <source>
        <strain evidence="7 8">V3I3</strain>
    </source>
</reference>
<dbReference type="SMART" id="SM00244">
    <property type="entry name" value="PHB"/>
    <property type="match status" value="1"/>
</dbReference>
<dbReference type="SUPFAM" id="SSF117892">
    <property type="entry name" value="Band 7/SPFH domain"/>
    <property type="match status" value="1"/>
</dbReference>
<dbReference type="InterPro" id="IPR027705">
    <property type="entry name" value="Flotillin_fam"/>
</dbReference>
<feature type="transmembrane region" description="Helical" evidence="5">
    <location>
        <begin position="6"/>
        <end position="27"/>
    </location>
</feature>
<dbReference type="InterPro" id="IPR001107">
    <property type="entry name" value="Band_7"/>
</dbReference>
<comment type="caution">
    <text evidence="7">The sequence shown here is derived from an EMBL/GenBank/DDBJ whole genome shotgun (WGS) entry which is preliminary data.</text>
</comment>
<dbReference type="RefSeq" id="WP_307038683.1">
    <property type="nucleotide sequence ID" value="NZ_JAUSYY010000001.1"/>
</dbReference>
<keyword evidence="5" id="KW-1133">Transmembrane helix</keyword>